<dbReference type="InterPro" id="IPR047175">
    <property type="entry name" value="CotS-like"/>
</dbReference>
<dbReference type="PANTHER" id="PTHR39179">
    <property type="entry name" value="SPORE COAT PROTEIN I"/>
    <property type="match status" value="1"/>
</dbReference>
<protein>
    <submittedName>
        <fullName evidence="1">Spore coat protein YutH</fullName>
    </submittedName>
</protein>
<evidence type="ECO:0000313" key="1">
    <source>
        <dbReference type="EMBL" id="MCU9612821.1"/>
    </source>
</evidence>
<dbReference type="RefSeq" id="WP_263072033.1">
    <property type="nucleotide sequence ID" value="NZ_JAOUSF010000002.1"/>
</dbReference>
<dbReference type="Proteomes" id="UP001209318">
    <property type="component" value="Unassembled WGS sequence"/>
</dbReference>
<accession>A0AAE3LMD3</accession>
<dbReference type="SUPFAM" id="SSF56112">
    <property type="entry name" value="Protein kinase-like (PK-like)"/>
    <property type="match status" value="1"/>
</dbReference>
<dbReference type="NCBIfam" id="TIGR02905">
    <property type="entry name" value="spore_yutH"/>
    <property type="match status" value="1"/>
</dbReference>
<keyword evidence="1" id="KW-0946">Virion</keyword>
<reference evidence="1" key="1">
    <citation type="submission" date="2022-10" db="EMBL/GenBank/DDBJ databases">
        <title>Description of Fervidibacillus gen. nov. in the family Fervidibacillaceae fam. nov. with two species, Fervidibacillus albus sp. nov., and Fervidibacillus halotolerans sp. nov., isolated from tidal flat sediments.</title>
        <authorList>
            <person name="Kwon K.K."/>
            <person name="Yang S.-H."/>
        </authorList>
    </citation>
    <scope>NUCLEOTIDE SEQUENCE</scope>
    <source>
        <strain evidence="1">JCM 19140</strain>
    </source>
</reference>
<keyword evidence="1" id="KW-0167">Capsid protein</keyword>
<dbReference type="Gene3D" id="3.90.1200.10">
    <property type="match status" value="1"/>
</dbReference>
<sequence length="334" mass="40462">MNDFFKDIYGLEGLQPIPFHRYQAFRNQQFIYIMIPVFESEQGEIVERFELTRQLQGAGEKYVPSFYPTKTESYISEYDNQYFVLLQLSNWKEQSFRQLGRRLAKFHSRGFQTTRQVNALNRVGEWKQLWEARLNQMENVWQSVVLNRPADEFEKLFVDSFPYYNGLCENAIQYYVDTNIDEVPQPIDYGTICHERFIRKTWDGEVIWKNPFDWVVDHPSRDLAEWTRELYLQQSPVYHNQLRNFLHQYQSVIPLSAYAWRLYYSRLLLPLHYLQCIETYYTTNSEQIKREMADVLARYLERSEDYERFLYGFYEVVEVPTRNMSIPIVSWLNK</sequence>
<dbReference type="InterPro" id="IPR014254">
    <property type="entry name" value="Spore_coat_YutH"/>
</dbReference>
<organism evidence="1 2">
    <name type="scientific">Perspicuibacillus lycopersici</name>
    <dbReference type="NCBI Taxonomy" id="1325689"/>
    <lineage>
        <taxon>Bacteria</taxon>
        <taxon>Bacillati</taxon>
        <taxon>Bacillota</taxon>
        <taxon>Bacilli</taxon>
        <taxon>Bacillales</taxon>
        <taxon>Bacillaceae</taxon>
        <taxon>Perspicuibacillus</taxon>
    </lineage>
</organism>
<dbReference type="PANTHER" id="PTHR39179:SF2">
    <property type="entry name" value="ENDOSPORE COAT-ASSOCIATED PROTEIN YUTH"/>
    <property type="match status" value="1"/>
</dbReference>
<keyword evidence="2" id="KW-1185">Reference proteome</keyword>
<dbReference type="EMBL" id="JAOUSF010000002">
    <property type="protein sequence ID" value="MCU9612821.1"/>
    <property type="molecule type" value="Genomic_DNA"/>
</dbReference>
<dbReference type="GO" id="GO:0042601">
    <property type="term" value="C:endospore-forming forespore"/>
    <property type="evidence" value="ECO:0007669"/>
    <property type="project" value="TreeGrafter"/>
</dbReference>
<dbReference type="AlphaFoldDB" id="A0AAE3LMD3"/>
<evidence type="ECO:0000313" key="2">
    <source>
        <dbReference type="Proteomes" id="UP001209318"/>
    </source>
</evidence>
<dbReference type="InterPro" id="IPR011009">
    <property type="entry name" value="Kinase-like_dom_sf"/>
</dbReference>
<name>A0AAE3LMD3_9BACI</name>
<proteinExistence type="predicted"/>
<comment type="caution">
    <text evidence="1">The sequence shown here is derived from an EMBL/GenBank/DDBJ whole genome shotgun (WGS) entry which is preliminary data.</text>
</comment>
<gene>
    <name evidence="1" type="primary">yutH</name>
    <name evidence="1" type="ORF">OEV98_04570</name>
</gene>